<reference evidence="1 2" key="1">
    <citation type="submission" date="2019-07" db="EMBL/GenBank/DDBJ databases">
        <title>Genome assembly of two rare yeast pathogens: Diutina rugosa and Trichomonascus ciferrii.</title>
        <authorList>
            <person name="Mixao V."/>
            <person name="Saus E."/>
            <person name="Hansen A."/>
            <person name="Lass-Flor C."/>
            <person name="Gabaldon T."/>
        </authorList>
    </citation>
    <scope>NUCLEOTIDE SEQUENCE [LARGE SCALE GENOMIC DNA]</scope>
    <source>
        <strain evidence="1 2">CBS 613</strain>
    </source>
</reference>
<dbReference type="RefSeq" id="XP_034009733.1">
    <property type="nucleotide sequence ID" value="XM_034158494.1"/>
</dbReference>
<keyword evidence="2" id="KW-1185">Reference proteome</keyword>
<dbReference type="VEuPathDB" id="FungiDB:DIURU_005504"/>
<dbReference type="AlphaFoldDB" id="A0A642UFQ2"/>
<organism evidence="1 2">
    <name type="scientific">Diutina rugosa</name>
    <name type="common">Yeast</name>
    <name type="synonym">Candida rugosa</name>
    <dbReference type="NCBI Taxonomy" id="5481"/>
    <lineage>
        <taxon>Eukaryota</taxon>
        <taxon>Fungi</taxon>
        <taxon>Dikarya</taxon>
        <taxon>Ascomycota</taxon>
        <taxon>Saccharomycotina</taxon>
        <taxon>Pichiomycetes</taxon>
        <taxon>Debaryomycetaceae</taxon>
        <taxon>Diutina</taxon>
    </lineage>
</organism>
<evidence type="ECO:0000313" key="1">
    <source>
        <dbReference type="EMBL" id="KAA8896991.1"/>
    </source>
</evidence>
<protein>
    <submittedName>
        <fullName evidence="1">Uncharacterized protein</fullName>
    </submittedName>
</protein>
<name>A0A642UFQ2_DIURU</name>
<evidence type="ECO:0000313" key="2">
    <source>
        <dbReference type="Proteomes" id="UP000449547"/>
    </source>
</evidence>
<dbReference type="Proteomes" id="UP000449547">
    <property type="component" value="Unassembled WGS sequence"/>
</dbReference>
<dbReference type="GeneID" id="54784155"/>
<sequence>MYVIRDVRFLDYDCRYIDPSHLRLVLQGVKCNAPAARRRLTIQLSKGQTVTVSEGWLAEYVDWFDDFEPLDSFRVECRLAPYSRRVQDDPDFEYIDHRITYYHAGNWQ</sequence>
<proteinExistence type="predicted"/>
<gene>
    <name evidence="1" type="ORF">DIURU_005504</name>
</gene>
<dbReference type="EMBL" id="SWFT01000161">
    <property type="protein sequence ID" value="KAA8896991.1"/>
    <property type="molecule type" value="Genomic_DNA"/>
</dbReference>
<comment type="caution">
    <text evidence="1">The sequence shown here is derived from an EMBL/GenBank/DDBJ whole genome shotgun (WGS) entry which is preliminary data.</text>
</comment>
<accession>A0A642UFQ2</accession>